<evidence type="ECO:0000313" key="1">
    <source>
        <dbReference type="EMBL" id="KAF6170458.1"/>
    </source>
</evidence>
<feature type="non-terminal residue" evidence="1">
    <location>
        <position position="77"/>
    </location>
</feature>
<evidence type="ECO:0000313" key="2">
    <source>
        <dbReference type="Proteomes" id="UP000541444"/>
    </source>
</evidence>
<reference evidence="1 2" key="1">
    <citation type="journal article" date="2020" name="IScience">
        <title>Genome Sequencing of the Endangered Kingdonia uniflora (Circaeasteraceae, Ranunculales) Reveals Potential Mechanisms of Evolutionary Specialization.</title>
        <authorList>
            <person name="Sun Y."/>
            <person name="Deng T."/>
            <person name="Zhang A."/>
            <person name="Moore M.J."/>
            <person name="Landis J.B."/>
            <person name="Lin N."/>
            <person name="Zhang H."/>
            <person name="Zhang X."/>
            <person name="Huang J."/>
            <person name="Zhang X."/>
            <person name="Sun H."/>
            <person name="Wang H."/>
        </authorList>
    </citation>
    <scope>NUCLEOTIDE SEQUENCE [LARGE SCALE GENOMIC DNA]</scope>
    <source>
        <strain evidence="1">TB1705</strain>
        <tissue evidence="1">Leaf</tissue>
    </source>
</reference>
<organism evidence="1 2">
    <name type="scientific">Kingdonia uniflora</name>
    <dbReference type="NCBI Taxonomy" id="39325"/>
    <lineage>
        <taxon>Eukaryota</taxon>
        <taxon>Viridiplantae</taxon>
        <taxon>Streptophyta</taxon>
        <taxon>Embryophyta</taxon>
        <taxon>Tracheophyta</taxon>
        <taxon>Spermatophyta</taxon>
        <taxon>Magnoliopsida</taxon>
        <taxon>Ranunculales</taxon>
        <taxon>Circaeasteraceae</taxon>
        <taxon>Kingdonia</taxon>
    </lineage>
</organism>
<gene>
    <name evidence="1" type="ORF">GIB67_036232</name>
</gene>
<dbReference type="Proteomes" id="UP000541444">
    <property type="component" value="Unassembled WGS sequence"/>
</dbReference>
<accession>A0A7J7NU74</accession>
<keyword evidence="2" id="KW-1185">Reference proteome</keyword>
<protein>
    <submittedName>
        <fullName evidence="1">Uncharacterized protein</fullName>
    </submittedName>
</protein>
<comment type="caution">
    <text evidence="1">The sequence shown here is derived from an EMBL/GenBank/DDBJ whole genome shotgun (WGS) entry which is preliminary data.</text>
</comment>
<sequence length="77" mass="8901">ISHYGRLLILSIRSLTETYNIALQVYMLSRGSLIELINSTWPRHAIQIFNIQYFSLRSLIDLQHSSSSIHALPRVAY</sequence>
<dbReference type="EMBL" id="JACGCM010000581">
    <property type="protein sequence ID" value="KAF6170458.1"/>
    <property type="molecule type" value="Genomic_DNA"/>
</dbReference>
<proteinExistence type="predicted"/>
<name>A0A7J7NU74_9MAGN</name>
<dbReference type="AlphaFoldDB" id="A0A7J7NU74"/>